<evidence type="ECO:0000256" key="4">
    <source>
        <dbReference type="ARBA" id="ARBA00022801"/>
    </source>
</evidence>
<dbReference type="SMART" id="SM01011">
    <property type="entry name" value="AMP_N"/>
    <property type="match status" value="1"/>
</dbReference>
<dbReference type="InterPro" id="IPR029149">
    <property type="entry name" value="Creatin/AminoP/Spt16_N"/>
</dbReference>
<comment type="cofactor">
    <cofactor evidence="1">
        <name>Mn(2+)</name>
        <dbReference type="ChEBI" id="CHEBI:29035"/>
    </cofactor>
</comment>
<dbReference type="InterPro" id="IPR000994">
    <property type="entry name" value="Pept_M24"/>
</dbReference>
<dbReference type="GO" id="GO:0006508">
    <property type="term" value="P:proteolysis"/>
    <property type="evidence" value="ECO:0007669"/>
    <property type="project" value="TreeGrafter"/>
</dbReference>
<keyword evidence="5" id="KW-0464">Manganese</keyword>
<name>A0A914YDX9_9BILA</name>
<dbReference type="Proteomes" id="UP000887577">
    <property type="component" value="Unplaced"/>
</dbReference>
<dbReference type="WBParaSite" id="PSU_v2.g15631.t1">
    <property type="protein sequence ID" value="PSU_v2.g15631.t1"/>
    <property type="gene ID" value="PSU_v2.g15631"/>
</dbReference>
<keyword evidence="4" id="KW-0378">Hydrolase</keyword>
<dbReference type="InterPro" id="IPR007865">
    <property type="entry name" value="Aminopep_P_N"/>
</dbReference>
<dbReference type="Pfam" id="PF00557">
    <property type="entry name" value="Peptidase_M24"/>
    <property type="match status" value="1"/>
</dbReference>
<dbReference type="Gene3D" id="3.90.230.10">
    <property type="entry name" value="Creatinase/methionine aminopeptidase superfamily"/>
    <property type="match status" value="1"/>
</dbReference>
<evidence type="ECO:0000313" key="8">
    <source>
        <dbReference type="WBParaSite" id="PSU_v2.g15631.t1"/>
    </source>
</evidence>
<keyword evidence="7" id="KW-1185">Reference proteome</keyword>
<evidence type="ECO:0000256" key="1">
    <source>
        <dbReference type="ARBA" id="ARBA00001936"/>
    </source>
</evidence>
<evidence type="ECO:0000256" key="3">
    <source>
        <dbReference type="ARBA" id="ARBA00022723"/>
    </source>
</evidence>
<protein>
    <submittedName>
        <fullName evidence="8">Aminopeptidase P N-terminal domain-containing protein</fullName>
    </submittedName>
</protein>
<dbReference type="GO" id="GO:0070006">
    <property type="term" value="F:metalloaminopeptidase activity"/>
    <property type="evidence" value="ECO:0007669"/>
    <property type="project" value="InterPro"/>
</dbReference>
<proteinExistence type="inferred from homology"/>
<dbReference type="GO" id="GO:0030145">
    <property type="term" value="F:manganese ion binding"/>
    <property type="evidence" value="ECO:0007669"/>
    <property type="project" value="InterPro"/>
</dbReference>
<dbReference type="GO" id="GO:0005739">
    <property type="term" value="C:mitochondrion"/>
    <property type="evidence" value="ECO:0007669"/>
    <property type="project" value="TreeGrafter"/>
</dbReference>
<dbReference type="SUPFAM" id="SSF53092">
    <property type="entry name" value="Creatinase/prolidase N-terminal domain"/>
    <property type="match status" value="1"/>
</dbReference>
<dbReference type="PANTHER" id="PTHR43226:SF4">
    <property type="entry name" value="XAA-PRO AMINOPEPTIDASE 3"/>
    <property type="match status" value="1"/>
</dbReference>
<dbReference type="InterPro" id="IPR052433">
    <property type="entry name" value="X-Pro_dipept-like"/>
</dbReference>
<keyword evidence="3" id="KW-0479">Metal-binding</keyword>
<dbReference type="Pfam" id="PF05195">
    <property type="entry name" value="AMP_N"/>
    <property type="match status" value="1"/>
</dbReference>
<dbReference type="SUPFAM" id="SSF55920">
    <property type="entry name" value="Creatinase/aminopeptidase"/>
    <property type="match status" value="1"/>
</dbReference>
<dbReference type="PANTHER" id="PTHR43226">
    <property type="entry name" value="XAA-PRO AMINOPEPTIDASE 3"/>
    <property type="match status" value="1"/>
</dbReference>
<evidence type="ECO:0000313" key="7">
    <source>
        <dbReference type="Proteomes" id="UP000887577"/>
    </source>
</evidence>
<evidence type="ECO:0000256" key="2">
    <source>
        <dbReference type="ARBA" id="ARBA00008766"/>
    </source>
</evidence>
<organism evidence="7 8">
    <name type="scientific">Panagrolaimus superbus</name>
    <dbReference type="NCBI Taxonomy" id="310955"/>
    <lineage>
        <taxon>Eukaryota</taxon>
        <taxon>Metazoa</taxon>
        <taxon>Ecdysozoa</taxon>
        <taxon>Nematoda</taxon>
        <taxon>Chromadorea</taxon>
        <taxon>Rhabditida</taxon>
        <taxon>Tylenchina</taxon>
        <taxon>Panagrolaimomorpha</taxon>
        <taxon>Panagrolaimoidea</taxon>
        <taxon>Panagrolaimidae</taxon>
        <taxon>Panagrolaimus</taxon>
    </lineage>
</organism>
<sequence length="444" mass="50685">MLKTWKYFGVRHFSNRPLPITKDEFQARRASLVHVAKPEFPSTYGVSVAAIVKGASRTSYAPDVYYPFRQSSYFRYLCGINVADSFLYVTEKQSVLFIKEVDDHTALWDGNRYTPKDLQKISGVDQVLGVKEFEGFVAKEIRDKHVLIELDDFKDSPLMELFVKRPNSKLIPVVDKIRWRKSDAELELMRETCRIGSAAMNTMIKKGKMVPNEAHLSGRLEFEYRKRGAIGSAYPPVIAAGSRARTIHYLDADQDISPGDCVLVDAGSDFEGYVSDITRCFPISGKFNDPQKVLYEALEAVHNDCLNFVENIRPLKLNELYFHMLRSMSKHFTKAHLFKNGMSKEETYSICDELCPHHVSHYLGMDVHDTFSISRSIDIHSNVIITVEPGIYCREGIKNIRKEFHGIGFRIEDDVLVTKDGSEVLTSTCVRESDEIEKHMNNNN</sequence>
<dbReference type="Gene3D" id="3.40.350.10">
    <property type="entry name" value="Creatinase/prolidase N-terminal domain"/>
    <property type="match status" value="1"/>
</dbReference>
<evidence type="ECO:0000256" key="5">
    <source>
        <dbReference type="ARBA" id="ARBA00023211"/>
    </source>
</evidence>
<feature type="domain" description="Aminopeptidase P N-terminal" evidence="6">
    <location>
        <begin position="20"/>
        <end position="159"/>
    </location>
</feature>
<comment type="similarity">
    <text evidence="2">Belongs to the peptidase M24B family.</text>
</comment>
<evidence type="ECO:0000259" key="6">
    <source>
        <dbReference type="SMART" id="SM01011"/>
    </source>
</evidence>
<accession>A0A914YDX9</accession>
<dbReference type="AlphaFoldDB" id="A0A914YDX9"/>
<reference evidence="8" key="1">
    <citation type="submission" date="2022-11" db="UniProtKB">
        <authorList>
            <consortium name="WormBaseParasite"/>
        </authorList>
    </citation>
    <scope>IDENTIFICATION</scope>
</reference>
<dbReference type="InterPro" id="IPR036005">
    <property type="entry name" value="Creatinase/aminopeptidase-like"/>
</dbReference>